<gene>
    <name evidence="2" type="ORF">EHT25_25210</name>
</gene>
<dbReference type="GO" id="GO:0003700">
    <property type="term" value="F:DNA-binding transcription factor activity"/>
    <property type="evidence" value="ECO:0007669"/>
    <property type="project" value="InterPro"/>
</dbReference>
<sequence length="75" mass="8862">MTLSPMDTEEAWKWKRRRVMAPKWWSGCRRNERFLPEGIHNKSTLNLGNASSYFSRVFSEEFGISPGQYRHSDPI</sequence>
<keyword evidence="3" id="KW-1185">Reference proteome</keyword>
<dbReference type="OrthoDB" id="9178898at2"/>
<evidence type="ECO:0000259" key="1">
    <source>
        <dbReference type="PROSITE" id="PS01124"/>
    </source>
</evidence>
<comment type="caution">
    <text evidence="2">The sequence shown here is derived from an EMBL/GenBank/DDBJ whole genome shotgun (WGS) entry which is preliminary data.</text>
</comment>
<name>A0A3P1BH69_9BACT</name>
<dbReference type="GO" id="GO:0043565">
    <property type="term" value="F:sequence-specific DNA binding"/>
    <property type="evidence" value="ECO:0007669"/>
    <property type="project" value="InterPro"/>
</dbReference>
<dbReference type="Proteomes" id="UP000271925">
    <property type="component" value="Unassembled WGS sequence"/>
</dbReference>
<dbReference type="EMBL" id="RQJO01000011">
    <property type="protein sequence ID" value="RRA99933.1"/>
    <property type="molecule type" value="Genomic_DNA"/>
</dbReference>
<proteinExistence type="predicted"/>
<accession>A0A3P1BH69</accession>
<dbReference type="Pfam" id="PF00165">
    <property type="entry name" value="HTH_AraC"/>
    <property type="match status" value="1"/>
</dbReference>
<dbReference type="Gene3D" id="1.10.10.60">
    <property type="entry name" value="Homeodomain-like"/>
    <property type="match status" value="1"/>
</dbReference>
<dbReference type="RefSeq" id="WP_124877965.1">
    <property type="nucleotide sequence ID" value="NZ_RQJO01000011.1"/>
</dbReference>
<dbReference type="PROSITE" id="PS01124">
    <property type="entry name" value="HTH_ARAC_FAMILY_2"/>
    <property type="match status" value="1"/>
</dbReference>
<dbReference type="AlphaFoldDB" id="A0A3P1BH69"/>
<feature type="domain" description="HTH araC/xylS-type" evidence="1">
    <location>
        <begin position="51"/>
        <end position="72"/>
    </location>
</feature>
<reference evidence="2 3" key="1">
    <citation type="submission" date="2018-11" db="EMBL/GenBank/DDBJ databases">
        <authorList>
            <person name="Zhou Z."/>
            <person name="Wang G."/>
        </authorList>
    </citation>
    <scope>NUCLEOTIDE SEQUENCE [LARGE SCALE GENOMIC DNA]</scope>
    <source>
        <strain evidence="2 3">KCTC52004</strain>
    </source>
</reference>
<evidence type="ECO:0000313" key="2">
    <source>
        <dbReference type="EMBL" id="RRA99933.1"/>
    </source>
</evidence>
<evidence type="ECO:0000313" key="3">
    <source>
        <dbReference type="Proteomes" id="UP000271925"/>
    </source>
</evidence>
<dbReference type="InterPro" id="IPR018060">
    <property type="entry name" value="HTH_AraC"/>
</dbReference>
<organism evidence="2 3">
    <name type="scientific">Larkinella rosea</name>
    <dbReference type="NCBI Taxonomy" id="2025312"/>
    <lineage>
        <taxon>Bacteria</taxon>
        <taxon>Pseudomonadati</taxon>
        <taxon>Bacteroidota</taxon>
        <taxon>Cytophagia</taxon>
        <taxon>Cytophagales</taxon>
        <taxon>Spirosomataceae</taxon>
        <taxon>Larkinella</taxon>
    </lineage>
</organism>
<protein>
    <submittedName>
        <fullName evidence="2">AraC family transcriptional regulator</fullName>
    </submittedName>
</protein>